<feature type="binding site" evidence="12">
    <location>
        <position position="60"/>
    </location>
    <ligand>
        <name>substrate</name>
    </ligand>
</feature>
<dbReference type="InterPro" id="IPR006034">
    <property type="entry name" value="Asparaginase/glutaminase-like"/>
</dbReference>
<dbReference type="HOGENOM" id="CLU_019134_2_3_6"/>
<dbReference type="Proteomes" id="UP000001971">
    <property type="component" value="Chromosome"/>
</dbReference>
<dbReference type="InterPro" id="IPR027475">
    <property type="entry name" value="Asparaginase/glutaminase_AS2"/>
</dbReference>
<dbReference type="InterPro" id="IPR037152">
    <property type="entry name" value="L-asparaginase_N_sf"/>
</dbReference>
<dbReference type="PIRSF" id="PIRSF001220">
    <property type="entry name" value="L-ASNase_gatD"/>
    <property type="match status" value="1"/>
</dbReference>
<dbReference type="RefSeq" id="WP_002211675.1">
    <property type="nucleotide sequence ID" value="NC_008150.1"/>
</dbReference>
<evidence type="ECO:0000256" key="7">
    <source>
        <dbReference type="ARBA" id="ARBA00049366"/>
    </source>
</evidence>
<evidence type="ECO:0000256" key="14">
    <source>
        <dbReference type="PROSITE-ProRule" id="PRU10100"/>
    </source>
</evidence>
<dbReference type="PRINTS" id="PR00139">
    <property type="entry name" value="ASNGLNASE"/>
</dbReference>
<evidence type="ECO:0000256" key="6">
    <source>
        <dbReference type="ARBA" id="ARBA00022801"/>
    </source>
</evidence>
<dbReference type="PANTHER" id="PTHR11707:SF28">
    <property type="entry name" value="60 KDA LYSOPHOSPHOLIPASE"/>
    <property type="match status" value="1"/>
</dbReference>
<feature type="domain" description="Asparaginase/glutaminase C-terminal" evidence="16">
    <location>
        <begin position="213"/>
        <end position="326"/>
    </location>
</feature>
<dbReference type="Gene3D" id="3.40.50.1170">
    <property type="entry name" value="L-asparaginase, N-terminal domain"/>
    <property type="match status" value="1"/>
</dbReference>
<dbReference type="GO" id="GO:0005829">
    <property type="term" value="C:cytosol"/>
    <property type="evidence" value="ECO:0007669"/>
    <property type="project" value="TreeGrafter"/>
</dbReference>
<dbReference type="InterPro" id="IPR041725">
    <property type="entry name" value="L-asparaginase_I"/>
</dbReference>
<dbReference type="InterPro" id="IPR036152">
    <property type="entry name" value="Asp/glu_Ase-like_sf"/>
</dbReference>
<reference evidence="17 18" key="1">
    <citation type="journal article" date="2006" name="J. Bacteriol.">
        <title>Complete genome sequence of Yersinia pestis strains Antiqua and Nepal516: evidence of gene reduction in an emerging pathogen.</title>
        <authorList>
            <person name="Chain P.S."/>
            <person name="Hu P."/>
            <person name="Malfatti S.A."/>
            <person name="Radnedge L."/>
            <person name="Larimer F."/>
            <person name="Vergez L.M."/>
            <person name="Worsham P."/>
            <person name="Chu M.C."/>
            <person name="Andersen G.L."/>
        </authorList>
    </citation>
    <scope>NUCLEOTIDE SEQUENCE [LARGE SCALE GENOMIC DNA]</scope>
    <source>
        <strain evidence="17 18">Antiqua</strain>
    </source>
</reference>
<evidence type="ECO:0000313" key="18">
    <source>
        <dbReference type="Proteomes" id="UP000001971"/>
    </source>
</evidence>
<dbReference type="SMART" id="SM00870">
    <property type="entry name" value="Asparaginase"/>
    <property type="match status" value="1"/>
</dbReference>
<protein>
    <recommendedName>
        <fullName evidence="8">L-asparaginase 1</fullName>
        <ecNumber evidence="4">3.5.1.1</ecNumber>
    </recommendedName>
    <alternativeName>
        <fullName evidence="9">L-asparaginase I</fullName>
    </alternativeName>
    <alternativeName>
        <fullName evidence="10">L-asparagine amidohydrolase I</fullName>
    </alternativeName>
</protein>
<organism evidence="17 18">
    <name type="scientific">Yersinia pestis bv. Antiqua (strain Antiqua)</name>
    <dbReference type="NCBI Taxonomy" id="360102"/>
    <lineage>
        <taxon>Bacteria</taxon>
        <taxon>Pseudomonadati</taxon>
        <taxon>Pseudomonadota</taxon>
        <taxon>Gammaproteobacteria</taxon>
        <taxon>Enterobacterales</taxon>
        <taxon>Yersiniaceae</taxon>
        <taxon>Yersinia</taxon>
    </lineage>
</organism>
<dbReference type="PANTHER" id="PTHR11707">
    <property type="entry name" value="L-ASPARAGINASE"/>
    <property type="match status" value="1"/>
</dbReference>
<evidence type="ECO:0000256" key="1">
    <source>
        <dbReference type="ARBA" id="ARBA00004496"/>
    </source>
</evidence>
<accession>A0A0E1NQC4</accession>
<dbReference type="KEGG" id="ypa:YPA_1518"/>
<dbReference type="FunFam" id="3.40.50.40:FF:000001">
    <property type="entry name" value="L-asparaginase 1"/>
    <property type="match status" value="1"/>
</dbReference>
<dbReference type="PROSITE" id="PS51732">
    <property type="entry name" value="ASN_GLN_ASE_3"/>
    <property type="match status" value="1"/>
</dbReference>
<feature type="active site" evidence="13">
    <location>
        <position position="14"/>
    </location>
</feature>
<dbReference type="SMR" id="A0A0E1NQC4"/>
<evidence type="ECO:0000259" key="15">
    <source>
        <dbReference type="Pfam" id="PF00710"/>
    </source>
</evidence>
<comment type="subunit">
    <text evidence="3">Homotetramer.</text>
</comment>
<dbReference type="Pfam" id="PF17763">
    <property type="entry name" value="Asparaginase_C"/>
    <property type="match status" value="1"/>
</dbReference>
<dbReference type="EMBL" id="CP000308">
    <property type="protein sequence ID" value="ABG13485.1"/>
    <property type="molecule type" value="Genomic_DNA"/>
</dbReference>
<dbReference type="InterPro" id="IPR006033">
    <property type="entry name" value="AsnA_fam"/>
</dbReference>
<dbReference type="InterPro" id="IPR040919">
    <property type="entry name" value="Asparaginase_C"/>
</dbReference>
<evidence type="ECO:0000256" key="4">
    <source>
        <dbReference type="ARBA" id="ARBA00012920"/>
    </source>
</evidence>
<evidence type="ECO:0000256" key="12">
    <source>
        <dbReference type="PIRSR" id="PIRSR001220-2"/>
    </source>
</evidence>
<dbReference type="NCBIfam" id="TIGR00519">
    <property type="entry name" value="asnASE_I"/>
    <property type="match status" value="1"/>
</dbReference>
<dbReference type="AlphaFoldDB" id="A0A0E1NQC4"/>
<evidence type="ECO:0000256" key="2">
    <source>
        <dbReference type="ARBA" id="ARBA00010518"/>
    </source>
</evidence>
<evidence type="ECO:0000256" key="5">
    <source>
        <dbReference type="ARBA" id="ARBA00022490"/>
    </source>
</evidence>
<evidence type="ECO:0000256" key="3">
    <source>
        <dbReference type="ARBA" id="ARBA00011881"/>
    </source>
</evidence>
<evidence type="ECO:0000256" key="11">
    <source>
        <dbReference type="PIRSR" id="PIRSR001220-1"/>
    </source>
</evidence>
<dbReference type="NCBIfam" id="NF006998">
    <property type="entry name" value="PRK09461.1"/>
    <property type="match status" value="1"/>
</dbReference>
<evidence type="ECO:0000256" key="10">
    <source>
        <dbReference type="ARBA" id="ARBA00080176"/>
    </source>
</evidence>
<keyword evidence="6 17" id="KW-0378">Hydrolase</keyword>
<dbReference type="PIRSF" id="PIRSF500176">
    <property type="entry name" value="L_ASNase"/>
    <property type="match status" value="1"/>
</dbReference>
<dbReference type="InterPro" id="IPR020827">
    <property type="entry name" value="Asparaginase/glutaminase_AS1"/>
</dbReference>
<feature type="active site" description="O-isoaspartyl threonine intermediate" evidence="11">
    <location>
        <position position="14"/>
    </location>
</feature>
<feature type="binding site" evidence="12">
    <location>
        <begin position="91"/>
        <end position="92"/>
    </location>
    <ligand>
        <name>substrate</name>
    </ligand>
</feature>
<dbReference type="GeneID" id="57976507"/>
<comment type="catalytic activity">
    <reaction evidence="7">
        <text>L-asparagine + H2O = L-aspartate + NH4(+)</text>
        <dbReference type="Rhea" id="RHEA:21016"/>
        <dbReference type="ChEBI" id="CHEBI:15377"/>
        <dbReference type="ChEBI" id="CHEBI:28938"/>
        <dbReference type="ChEBI" id="CHEBI:29991"/>
        <dbReference type="ChEBI" id="CHEBI:58048"/>
        <dbReference type="EC" id="3.5.1.1"/>
    </reaction>
</comment>
<keyword evidence="5" id="KW-0963">Cytoplasm</keyword>
<evidence type="ECO:0000256" key="9">
    <source>
        <dbReference type="ARBA" id="ARBA00079761"/>
    </source>
</evidence>
<evidence type="ECO:0000259" key="16">
    <source>
        <dbReference type="Pfam" id="PF17763"/>
    </source>
</evidence>
<evidence type="ECO:0000313" key="17">
    <source>
        <dbReference type="EMBL" id="ABG13485.1"/>
    </source>
</evidence>
<dbReference type="SUPFAM" id="SSF53774">
    <property type="entry name" value="Glutaminase/Asparaginase"/>
    <property type="match status" value="1"/>
</dbReference>
<dbReference type="Gene3D" id="3.40.50.40">
    <property type="match status" value="1"/>
</dbReference>
<sequence length="338" mass="36875">MQKKSIYVAYTGGTIGMQRSDNGYIPVSGHLQRQLALMPEFHRPEMPDFTIHEYAPLIDSSDMTPEDWQHIANDIQQNYDLYDGFVILHGTDTMAFTASALSFMLENLAKPVIITGSQIPLAELRSDGQTNLLNALYLAANHPVNEVSLFFNNQLFRGNRTTKAHADGFDAFASPNLSVLLEAGIHIRRQSSVVSPTSNGPLIVHRITPQPIGVVTIYPGISGAVVRNFLLQPVKALILRSYGVGNAPQKAELLDELKNASDRGIVVVNLTQCISGSVNMGGYATGNALAQAGVISGFDMTVEAALTKLHYLLSQSLSPNEIRQLMQQNLRGELTDTQ</sequence>
<proteinExistence type="inferred from homology"/>
<feature type="active site" evidence="14">
    <location>
        <position position="91"/>
    </location>
</feature>
<comment type="similarity">
    <text evidence="2">Belongs to the asparaginase 1 family.</text>
</comment>
<dbReference type="GO" id="GO:0004067">
    <property type="term" value="F:asparaginase activity"/>
    <property type="evidence" value="ECO:0007669"/>
    <property type="project" value="UniProtKB-UniRule"/>
</dbReference>
<evidence type="ECO:0000256" key="8">
    <source>
        <dbReference type="ARBA" id="ARBA00067587"/>
    </source>
</evidence>
<comment type="subcellular location">
    <subcellularLocation>
        <location evidence="1">Cytoplasm</location>
    </subcellularLocation>
</comment>
<dbReference type="GO" id="GO:0009066">
    <property type="term" value="P:aspartate family amino acid metabolic process"/>
    <property type="evidence" value="ECO:0007669"/>
    <property type="project" value="UniProtKB-ARBA"/>
</dbReference>
<dbReference type="CDD" id="cd08963">
    <property type="entry name" value="L-asparaginase_I"/>
    <property type="match status" value="1"/>
</dbReference>
<dbReference type="PROSITE" id="PS00917">
    <property type="entry name" value="ASN_GLN_ASE_2"/>
    <property type="match status" value="1"/>
</dbReference>
<dbReference type="InterPro" id="IPR027474">
    <property type="entry name" value="L-asparaginase_N"/>
</dbReference>
<dbReference type="Pfam" id="PF00710">
    <property type="entry name" value="Asparaginase"/>
    <property type="match status" value="1"/>
</dbReference>
<dbReference type="SFLD" id="SFLDS00057">
    <property type="entry name" value="Glutaminase/Asparaginase"/>
    <property type="match status" value="1"/>
</dbReference>
<dbReference type="InterPro" id="IPR027473">
    <property type="entry name" value="L-asparaginase_C"/>
</dbReference>
<dbReference type="EC" id="3.5.1.1" evidence="4"/>
<feature type="domain" description="L-asparaginase N-terminal" evidence="15">
    <location>
        <begin position="6"/>
        <end position="188"/>
    </location>
</feature>
<dbReference type="PROSITE" id="PS00144">
    <property type="entry name" value="ASN_GLN_ASE_1"/>
    <property type="match status" value="1"/>
</dbReference>
<name>A0A0E1NQC4_YERPA</name>
<gene>
    <name evidence="17" type="ordered locus">YPA_1518</name>
</gene>
<dbReference type="FunFam" id="3.40.50.1170:FF:000002">
    <property type="entry name" value="L-asparaginase 1"/>
    <property type="match status" value="1"/>
</dbReference>
<evidence type="ECO:0000256" key="13">
    <source>
        <dbReference type="PROSITE-ProRule" id="PRU10099"/>
    </source>
</evidence>
<dbReference type="PATRIC" id="fig|360102.15.peg.93"/>